<dbReference type="NCBIfam" id="TIGR02532">
    <property type="entry name" value="IV_pilin_GFxxxE"/>
    <property type="match status" value="1"/>
</dbReference>
<accession>A0A5C5UWL9</accession>
<feature type="transmembrane region" description="Helical" evidence="2">
    <location>
        <begin position="12"/>
        <end position="35"/>
    </location>
</feature>
<name>A0A5C5UWL9_9BACT</name>
<dbReference type="InterPro" id="IPR012902">
    <property type="entry name" value="N_methyl_site"/>
</dbReference>
<feature type="domain" description="DUF1559" evidence="3">
    <location>
        <begin position="35"/>
        <end position="283"/>
    </location>
</feature>
<dbReference type="InterPro" id="IPR027558">
    <property type="entry name" value="Pre_pil_HX9DG_C"/>
</dbReference>
<sequence>MSSPLRRGFTLVELLVVITIIGILAGLLLPAVSIAREAARNASCKNNLKQIGVAVMNFNSDKHRMPSAMSFVPTSGSPTYATPIVNWPVPLLSQLGRNDLSDLYSEGYRTSTPAAAVAALNGQVLPILNCPSDPVDVIDVDSNPIGYFANGGIKNDYSVTSSTNAIEIEANGAWSDNALTPGSLTALIDRMKDGSTNTILLAERIQTGQDIEWNEVNAPGGAPNDYEAAVFWYDSFATTNTPINSVLGDPVTASNSLPSSNHFDGVNVCFVDGSVKFVDDNINGTVLGRLMSSNGAKANYTPGTPSAAPNPSWQATPIKGTDLSL</sequence>
<dbReference type="InterPro" id="IPR045584">
    <property type="entry name" value="Pilin-like"/>
</dbReference>
<dbReference type="EMBL" id="SJPF01000005">
    <property type="protein sequence ID" value="TWT30766.1"/>
    <property type="molecule type" value="Genomic_DNA"/>
</dbReference>
<evidence type="ECO:0000256" key="1">
    <source>
        <dbReference type="SAM" id="MobiDB-lite"/>
    </source>
</evidence>
<dbReference type="Proteomes" id="UP000318878">
    <property type="component" value="Unassembled WGS sequence"/>
</dbReference>
<organism evidence="4 5">
    <name type="scientific">Blastopirellula retiformator</name>
    <dbReference type="NCBI Taxonomy" id="2527970"/>
    <lineage>
        <taxon>Bacteria</taxon>
        <taxon>Pseudomonadati</taxon>
        <taxon>Planctomycetota</taxon>
        <taxon>Planctomycetia</taxon>
        <taxon>Pirellulales</taxon>
        <taxon>Pirellulaceae</taxon>
        <taxon>Blastopirellula</taxon>
    </lineage>
</organism>
<dbReference type="InterPro" id="IPR011453">
    <property type="entry name" value="DUF1559"/>
</dbReference>
<dbReference type="AlphaFoldDB" id="A0A5C5UWL9"/>
<proteinExistence type="predicted"/>
<keyword evidence="2" id="KW-1133">Transmembrane helix</keyword>
<gene>
    <name evidence="4" type="primary">xcpT_15</name>
    <name evidence="4" type="ORF">Enr8_42910</name>
</gene>
<dbReference type="Gene3D" id="3.30.700.10">
    <property type="entry name" value="Glycoprotein, Type 4 Pilin"/>
    <property type="match status" value="1"/>
</dbReference>
<feature type="compositionally biased region" description="Polar residues" evidence="1">
    <location>
        <begin position="301"/>
        <end position="315"/>
    </location>
</feature>
<dbReference type="PROSITE" id="PS00409">
    <property type="entry name" value="PROKAR_NTER_METHYL"/>
    <property type="match status" value="1"/>
</dbReference>
<comment type="caution">
    <text evidence="4">The sequence shown here is derived from an EMBL/GenBank/DDBJ whole genome shotgun (WGS) entry which is preliminary data.</text>
</comment>
<keyword evidence="2" id="KW-0812">Transmembrane</keyword>
<dbReference type="OrthoDB" id="269098at2"/>
<dbReference type="PANTHER" id="PTHR30093:SF2">
    <property type="entry name" value="TYPE II SECRETION SYSTEM PROTEIN H"/>
    <property type="match status" value="1"/>
</dbReference>
<dbReference type="Pfam" id="PF07596">
    <property type="entry name" value="SBP_bac_10"/>
    <property type="match status" value="1"/>
</dbReference>
<evidence type="ECO:0000313" key="4">
    <source>
        <dbReference type="EMBL" id="TWT30766.1"/>
    </source>
</evidence>
<dbReference type="SUPFAM" id="SSF54523">
    <property type="entry name" value="Pili subunits"/>
    <property type="match status" value="1"/>
</dbReference>
<dbReference type="PANTHER" id="PTHR30093">
    <property type="entry name" value="GENERAL SECRETION PATHWAY PROTEIN G"/>
    <property type="match status" value="1"/>
</dbReference>
<keyword evidence="2" id="KW-0472">Membrane</keyword>
<dbReference type="Pfam" id="PF07963">
    <property type="entry name" value="N_methyl"/>
    <property type="match status" value="1"/>
</dbReference>
<reference evidence="4 5" key="1">
    <citation type="submission" date="2019-02" db="EMBL/GenBank/DDBJ databases">
        <title>Deep-cultivation of Planctomycetes and their phenomic and genomic characterization uncovers novel biology.</title>
        <authorList>
            <person name="Wiegand S."/>
            <person name="Jogler M."/>
            <person name="Boedeker C."/>
            <person name="Pinto D."/>
            <person name="Vollmers J."/>
            <person name="Rivas-Marin E."/>
            <person name="Kohn T."/>
            <person name="Peeters S.H."/>
            <person name="Heuer A."/>
            <person name="Rast P."/>
            <person name="Oberbeckmann S."/>
            <person name="Bunk B."/>
            <person name="Jeske O."/>
            <person name="Meyerdierks A."/>
            <person name="Storesund J.E."/>
            <person name="Kallscheuer N."/>
            <person name="Luecker S."/>
            <person name="Lage O.M."/>
            <person name="Pohl T."/>
            <person name="Merkel B.J."/>
            <person name="Hornburger P."/>
            <person name="Mueller R.-W."/>
            <person name="Bruemmer F."/>
            <person name="Labrenz M."/>
            <person name="Spormann A.M."/>
            <person name="Op Den Camp H."/>
            <person name="Overmann J."/>
            <person name="Amann R."/>
            <person name="Jetten M.S.M."/>
            <person name="Mascher T."/>
            <person name="Medema M.H."/>
            <person name="Devos D.P."/>
            <person name="Kaster A.-K."/>
            <person name="Ovreas L."/>
            <person name="Rohde M."/>
            <person name="Galperin M.Y."/>
            <person name="Jogler C."/>
        </authorList>
    </citation>
    <scope>NUCLEOTIDE SEQUENCE [LARGE SCALE GENOMIC DNA]</scope>
    <source>
        <strain evidence="4 5">Enr8</strain>
    </source>
</reference>
<evidence type="ECO:0000259" key="3">
    <source>
        <dbReference type="Pfam" id="PF07596"/>
    </source>
</evidence>
<evidence type="ECO:0000313" key="5">
    <source>
        <dbReference type="Proteomes" id="UP000318878"/>
    </source>
</evidence>
<feature type="region of interest" description="Disordered" evidence="1">
    <location>
        <begin position="301"/>
        <end position="325"/>
    </location>
</feature>
<evidence type="ECO:0000256" key="2">
    <source>
        <dbReference type="SAM" id="Phobius"/>
    </source>
</evidence>
<protein>
    <submittedName>
        <fullName evidence="4">Type II secretion system protein G</fullName>
    </submittedName>
</protein>
<keyword evidence="5" id="KW-1185">Reference proteome</keyword>
<dbReference type="RefSeq" id="WP_146435829.1">
    <property type="nucleotide sequence ID" value="NZ_SJPF01000005.1"/>
</dbReference>
<dbReference type="NCBIfam" id="TIGR04294">
    <property type="entry name" value="pre_pil_HX9DG"/>
    <property type="match status" value="1"/>
</dbReference>